<dbReference type="EMBL" id="CAJVPJ010002958">
    <property type="protein sequence ID" value="CAG8632344.1"/>
    <property type="molecule type" value="Genomic_DNA"/>
</dbReference>
<feature type="non-terminal residue" evidence="2">
    <location>
        <position position="1"/>
    </location>
</feature>
<accession>A0A9N9DA81</accession>
<dbReference type="Proteomes" id="UP000789572">
    <property type="component" value="Unassembled WGS sequence"/>
</dbReference>
<reference evidence="2" key="1">
    <citation type="submission" date="2021-06" db="EMBL/GenBank/DDBJ databases">
        <authorList>
            <person name="Kallberg Y."/>
            <person name="Tangrot J."/>
            <person name="Rosling A."/>
        </authorList>
    </citation>
    <scope>NUCLEOTIDE SEQUENCE</scope>
    <source>
        <strain evidence="2">IA702</strain>
    </source>
</reference>
<comment type="caution">
    <text evidence="2">The sequence shown here is derived from an EMBL/GenBank/DDBJ whole genome shotgun (WGS) entry which is preliminary data.</text>
</comment>
<organism evidence="2 3">
    <name type="scientific">Paraglomus occultum</name>
    <dbReference type="NCBI Taxonomy" id="144539"/>
    <lineage>
        <taxon>Eukaryota</taxon>
        <taxon>Fungi</taxon>
        <taxon>Fungi incertae sedis</taxon>
        <taxon>Mucoromycota</taxon>
        <taxon>Glomeromycotina</taxon>
        <taxon>Glomeromycetes</taxon>
        <taxon>Paraglomerales</taxon>
        <taxon>Paraglomeraceae</taxon>
        <taxon>Paraglomus</taxon>
    </lineage>
</organism>
<proteinExistence type="predicted"/>
<evidence type="ECO:0000313" key="2">
    <source>
        <dbReference type="EMBL" id="CAG8632344.1"/>
    </source>
</evidence>
<evidence type="ECO:0000256" key="1">
    <source>
        <dbReference type="SAM" id="Coils"/>
    </source>
</evidence>
<feature type="coiled-coil region" evidence="1">
    <location>
        <begin position="22"/>
        <end position="49"/>
    </location>
</feature>
<evidence type="ECO:0000313" key="3">
    <source>
        <dbReference type="Proteomes" id="UP000789572"/>
    </source>
</evidence>
<gene>
    <name evidence="2" type="ORF">POCULU_LOCUS8961</name>
</gene>
<dbReference type="AlphaFoldDB" id="A0A9N9DA81"/>
<protein>
    <submittedName>
        <fullName evidence="2">6063_t:CDS:1</fullName>
    </submittedName>
</protein>
<sequence length="51" mass="6063">RREEEVEGQLDRLEELRSGTAQPRWNGELANLERKVESLEAEKKQWGERIL</sequence>
<name>A0A9N9DA81_9GLOM</name>
<keyword evidence="1" id="KW-0175">Coiled coil</keyword>
<dbReference type="OrthoDB" id="10538778at2759"/>
<keyword evidence="3" id="KW-1185">Reference proteome</keyword>